<gene>
    <name evidence="3" type="ORF">ACH4F9_36315</name>
</gene>
<comment type="caution">
    <text evidence="3">The sequence shown here is derived from an EMBL/GenBank/DDBJ whole genome shotgun (WGS) entry which is preliminary data.</text>
</comment>
<sequence>MDDRDETWHRFLTDNERAIRRTAPRELSAQERLEAAARRRDAEPPPPGPPARSGFEPVGDLWQPASVSEPVSWNAMDGWGRLRLALRALGALAVLVAALAALSRQPTGAIPDPGRPEGVTLQEAEEAPGGLDQAPIP</sequence>
<dbReference type="Proteomes" id="UP001610818">
    <property type="component" value="Unassembled WGS sequence"/>
</dbReference>
<accession>A0ABW7QZN1</accession>
<evidence type="ECO:0000256" key="1">
    <source>
        <dbReference type="SAM" id="MobiDB-lite"/>
    </source>
</evidence>
<feature type="region of interest" description="Disordered" evidence="1">
    <location>
        <begin position="19"/>
        <end position="62"/>
    </location>
</feature>
<evidence type="ECO:0000313" key="3">
    <source>
        <dbReference type="EMBL" id="MFH8550481.1"/>
    </source>
</evidence>
<evidence type="ECO:0000256" key="2">
    <source>
        <dbReference type="SAM" id="Phobius"/>
    </source>
</evidence>
<name>A0ABW7QZN1_9ACTN</name>
<feature type="region of interest" description="Disordered" evidence="1">
    <location>
        <begin position="104"/>
        <end position="137"/>
    </location>
</feature>
<dbReference type="EMBL" id="JBIRGQ010000008">
    <property type="protein sequence ID" value="MFH8550481.1"/>
    <property type="molecule type" value="Genomic_DNA"/>
</dbReference>
<proteinExistence type="predicted"/>
<feature type="transmembrane region" description="Helical" evidence="2">
    <location>
        <begin position="84"/>
        <end position="102"/>
    </location>
</feature>
<dbReference type="RefSeq" id="WP_397716971.1">
    <property type="nucleotide sequence ID" value="NZ_JBIRGN010000008.1"/>
</dbReference>
<keyword evidence="2" id="KW-0812">Transmembrane</keyword>
<keyword evidence="4" id="KW-1185">Reference proteome</keyword>
<evidence type="ECO:0000313" key="4">
    <source>
        <dbReference type="Proteomes" id="UP001610818"/>
    </source>
</evidence>
<protein>
    <submittedName>
        <fullName evidence="3">Uncharacterized protein</fullName>
    </submittedName>
</protein>
<organism evidence="3 4">
    <name type="scientific">Streptomyces longisporoflavus</name>
    <dbReference type="NCBI Taxonomy" id="28044"/>
    <lineage>
        <taxon>Bacteria</taxon>
        <taxon>Bacillati</taxon>
        <taxon>Actinomycetota</taxon>
        <taxon>Actinomycetes</taxon>
        <taxon>Kitasatosporales</taxon>
        <taxon>Streptomycetaceae</taxon>
        <taxon>Streptomyces</taxon>
    </lineage>
</organism>
<reference evidence="3 4" key="1">
    <citation type="submission" date="2024-10" db="EMBL/GenBank/DDBJ databases">
        <title>The Natural Products Discovery Center: Release of the First 8490 Sequenced Strains for Exploring Actinobacteria Biosynthetic Diversity.</title>
        <authorList>
            <person name="Kalkreuter E."/>
            <person name="Kautsar S.A."/>
            <person name="Yang D."/>
            <person name="Bader C.D."/>
            <person name="Teijaro C.N."/>
            <person name="Fluegel L."/>
            <person name="Davis C.M."/>
            <person name="Simpson J.R."/>
            <person name="Lauterbach L."/>
            <person name="Steele A.D."/>
            <person name="Gui C."/>
            <person name="Meng S."/>
            <person name="Li G."/>
            <person name="Viehrig K."/>
            <person name="Ye F."/>
            <person name="Su P."/>
            <person name="Kiefer A.F."/>
            <person name="Nichols A."/>
            <person name="Cepeda A.J."/>
            <person name="Yan W."/>
            <person name="Fan B."/>
            <person name="Jiang Y."/>
            <person name="Adhikari A."/>
            <person name="Zheng C.-J."/>
            <person name="Schuster L."/>
            <person name="Cowan T.M."/>
            <person name="Smanski M.J."/>
            <person name="Chevrette M.G."/>
            <person name="De Carvalho L.P.S."/>
            <person name="Shen B."/>
        </authorList>
    </citation>
    <scope>NUCLEOTIDE SEQUENCE [LARGE SCALE GENOMIC DNA]</scope>
    <source>
        <strain evidence="3 4">NPDC017990</strain>
    </source>
</reference>
<keyword evidence="2" id="KW-0472">Membrane</keyword>
<feature type="compositionally biased region" description="Basic and acidic residues" evidence="1">
    <location>
        <begin position="28"/>
        <end position="43"/>
    </location>
</feature>
<keyword evidence="2" id="KW-1133">Transmembrane helix</keyword>